<keyword evidence="4 9" id="KW-0547">Nucleotide-binding</keyword>
<keyword evidence="3 9" id="KW-0548">Nucleotidyltransferase</keyword>
<evidence type="ECO:0000256" key="8">
    <source>
        <dbReference type="ARBA" id="ARBA00029346"/>
    </source>
</evidence>
<feature type="binding site" evidence="9">
    <location>
        <position position="57"/>
    </location>
    <ligand>
        <name>substrate</name>
    </ligand>
</feature>
<comment type="similarity">
    <text evidence="9">Belongs to the bacterial CoaD family.</text>
</comment>
<dbReference type="GO" id="GO:0005737">
    <property type="term" value="C:cytoplasm"/>
    <property type="evidence" value="ECO:0007669"/>
    <property type="project" value="UniProtKB-SubCell"/>
</dbReference>
<dbReference type="EC" id="2.7.7.3" evidence="9"/>
<evidence type="ECO:0000256" key="3">
    <source>
        <dbReference type="ARBA" id="ARBA00022695"/>
    </source>
</evidence>
<organism evidence="11 12">
    <name type="scientific">Corynebacterium urogenitale</name>
    <dbReference type="NCBI Taxonomy" id="2487892"/>
    <lineage>
        <taxon>Bacteria</taxon>
        <taxon>Bacillati</taxon>
        <taxon>Actinomycetota</taxon>
        <taxon>Actinomycetes</taxon>
        <taxon>Mycobacteriales</taxon>
        <taxon>Corynebacteriaceae</taxon>
        <taxon>Corynebacterium</taxon>
    </lineage>
</organism>
<feature type="site" description="Transition state stabilizer" evidence="9">
    <location>
        <position position="33"/>
    </location>
</feature>
<feature type="binding site" evidence="9">
    <location>
        <position position="33"/>
    </location>
    <ligand>
        <name>ATP</name>
        <dbReference type="ChEBI" id="CHEBI:30616"/>
    </ligand>
</feature>
<dbReference type="EMBL" id="CP045032">
    <property type="protein sequence ID" value="QFQ02606.1"/>
    <property type="molecule type" value="Genomic_DNA"/>
</dbReference>
<dbReference type="Pfam" id="PF01467">
    <property type="entry name" value="CTP_transf_like"/>
    <property type="match status" value="1"/>
</dbReference>
<dbReference type="GO" id="GO:0004595">
    <property type="term" value="F:pantetheine-phosphate adenylyltransferase activity"/>
    <property type="evidence" value="ECO:0007669"/>
    <property type="project" value="UniProtKB-UniRule"/>
</dbReference>
<dbReference type="NCBIfam" id="TIGR00125">
    <property type="entry name" value="cyt_tran_rel"/>
    <property type="match status" value="1"/>
</dbReference>
<comment type="cofactor">
    <cofactor evidence="9">
        <name>Mg(2+)</name>
        <dbReference type="ChEBI" id="CHEBI:18420"/>
    </cofactor>
</comment>
<evidence type="ECO:0000313" key="11">
    <source>
        <dbReference type="EMBL" id="QFQ02606.1"/>
    </source>
</evidence>
<evidence type="ECO:0000259" key="10">
    <source>
        <dbReference type="Pfam" id="PF01467"/>
    </source>
</evidence>
<sequence length="178" mass="19860">MASHASIWRSGAVRLVDMHVVCPGSFDPVTLGHLDVFTRAASHWDEVTILVTYNPNKKGLFSAEERVELIEQSLAALPEPPQNIKVDTWNRLLVDYLTEHNITAMVKGLRSSLDYEYELPMAQMNQRLSGAETYFLLTSPEYGYVSSTLCKEVAKYGGDVRGLLPEPVVKAVEAKFAE</sequence>
<dbReference type="KEGG" id="cuo:CUROG_06215"/>
<feature type="binding site" evidence="9">
    <location>
        <begin position="108"/>
        <end position="110"/>
    </location>
    <ligand>
        <name>ATP</name>
        <dbReference type="ChEBI" id="CHEBI:30616"/>
    </ligand>
</feature>
<proteinExistence type="inferred from homology"/>
<dbReference type="GO" id="GO:0005524">
    <property type="term" value="F:ATP binding"/>
    <property type="evidence" value="ECO:0007669"/>
    <property type="project" value="UniProtKB-KW"/>
</dbReference>
<dbReference type="GO" id="GO:0015937">
    <property type="term" value="P:coenzyme A biosynthetic process"/>
    <property type="evidence" value="ECO:0007669"/>
    <property type="project" value="UniProtKB-UniRule"/>
</dbReference>
<dbReference type="InterPro" id="IPR001980">
    <property type="entry name" value="PPAT"/>
</dbReference>
<feature type="binding site" evidence="9">
    <location>
        <position position="118"/>
    </location>
    <ligand>
        <name>ATP</name>
        <dbReference type="ChEBI" id="CHEBI:30616"/>
    </ligand>
</feature>
<comment type="function">
    <text evidence="9">Reversibly transfers an adenylyl group from ATP to 4'-phosphopantetheine, yielding dephospho-CoA (dPCoA) and pyrophosphate.</text>
</comment>
<dbReference type="PRINTS" id="PR01020">
    <property type="entry name" value="LPSBIOSNTHSS"/>
</dbReference>
<keyword evidence="2 9" id="KW-0808">Transferase</keyword>
<dbReference type="Proteomes" id="UP000326711">
    <property type="component" value="Chromosome"/>
</dbReference>
<feature type="binding site" evidence="9">
    <location>
        <position position="107"/>
    </location>
    <ligand>
        <name>substrate</name>
    </ligand>
</feature>
<comment type="subunit">
    <text evidence="9">Homohexamer.</text>
</comment>
<feature type="binding site" evidence="9">
    <location>
        <begin position="25"/>
        <end position="26"/>
    </location>
    <ligand>
        <name>ATP</name>
        <dbReference type="ChEBI" id="CHEBI:30616"/>
    </ligand>
</feature>
<feature type="binding site" evidence="9">
    <location>
        <begin position="142"/>
        <end position="148"/>
    </location>
    <ligand>
        <name>ATP</name>
        <dbReference type="ChEBI" id="CHEBI:30616"/>
    </ligand>
</feature>
<gene>
    <name evidence="9 11" type="primary">coaD</name>
    <name evidence="11" type="ORF">CUROG_06215</name>
</gene>
<protein>
    <recommendedName>
        <fullName evidence="9">Phosphopantetheine adenylyltransferase</fullName>
        <ecNumber evidence="9">2.7.7.3</ecNumber>
    </recommendedName>
    <alternativeName>
        <fullName evidence="9">Dephospho-CoA pyrophosphorylase</fullName>
    </alternativeName>
    <alternativeName>
        <fullName evidence="9">Pantetheine-phosphate adenylyltransferase</fullName>
        <shortName evidence="9">PPAT</shortName>
    </alternativeName>
</protein>
<dbReference type="UniPathway" id="UPA00241">
    <property type="reaction ID" value="UER00355"/>
</dbReference>
<dbReference type="HAMAP" id="MF_00151">
    <property type="entry name" value="PPAT_bact"/>
    <property type="match status" value="1"/>
</dbReference>
<dbReference type="NCBIfam" id="TIGR01510">
    <property type="entry name" value="coaD_prev_kdtB"/>
    <property type="match status" value="1"/>
</dbReference>
<feature type="binding site" evidence="9">
    <location>
        <position position="93"/>
    </location>
    <ligand>
        <name>substrate</name>
    </ligand>
</feature>
<keyword evidence="1 9" id="KW-0963">Cytoplasm</keyword>
<keyword evidence="6 9" id="KW-0460">Magnesium</keyword>
<keyword evidence="12" id="KW-1185">Reference proteome</keyword>
<evidence type="ECO:0000256" key="6">
    <source>
        <dbReference type="ARBA" id="ARBA00022842"/>
    </source>
</evidence>
<keyword evidence="7 9" id="KW-0173">Coenzyme A biosynthesis</keyword>
<feature type="binding site" evidence="9">
    <location>
        <position position="25"/>
    </location>
    <ligand>
        <name>substrate</name>
    </ligand>
</feature>
<dbReference type="InterPro" id="IPR004821">
    <property type="entry name" value="Cyt_trans-like"/>
</dbReference>
<dbReference type="Gene3D" id="3.40.50.620">
    <property type="entry name" value="HUPs"/>
    <property type="match status" value="1"/>
</dbReference>
<dbReference type="PANTHER" id="PTHR21342">
    <property type="entry name" value="PHOSPHOPANTETHEINE ADENYLYLTRANSFERASE"/>
    <property type="match status" value="1"/>
</dbReference>
<comment type="catalytic activity">
    <reaction evidence="8 9">
        <text>(R)-4'-phosphopantetheine + ATP + H(+) = 3'-dephospho-CoA + diphosphate</text>
        <dbReference type="Rhea" id="RHEA:19801"/>
        <dbReference type="ChEBI" id="CHEBI:15378"/>
        <dbReference type="ChEBI" id="CHEBI:30616"/>
        <dbReference type="ChEBI" id="CHEBI:33019"/>
        <dbReference type="ChEBI" id="CHEBI:57328"/>
        <dbReference type="ChEBI" id="CHEBI:61723"/>
        <dbReference type="EC" id="2.7.7.3"/>
    </reaction>
</comment>
<evidence type="ECO:0000313" key="12">
    <source>
        <dbReference type="Proteomes" id="UP000326711"/>
    </source>
</evidence>
<comment type="subcellular location">
    <subcellularLocation>
        <location evidence="9">Cytoplasm</location>
    </subcellularLocation>
</comment>
<dbReference type="InterPro" id="IPR014729">
    <property type="entry name" value="Rossmann-like_a/b/a_fold"/>
</dbReference>
<dbReference type="AlphaFoldDB" id="A0A5J6Z6S5"/>
<evidence type="ECO:0000256" key="4">
    <source>
        <dbReference type="ARBA" id="ARBA00022741"/>
    </source>
</evidence>
<evidence type="ECO:0000256" key="5">
    <source>
        <dbReference type="ARBA" id="ARBA00022840"/>
    </source>
</evidence>
<dbReference type="CDD" id="cd02163">
    <property type="entry name" value="PPAT"/>
    <property type="match status" value="1"/>
</dbReference>
<evidence type="ECO:0000256" key="9">
    <source>
        <dbReference type="HAMAP-Rule" id="MF_00151"/>
    </source>
</evidence>
<accession>A0A5J6Z6S5</accession>
<comment type="pathway">
    <text evidence="9">Cofactor biosynthesis; coenzyme A biosynthesis; CoA from (R)-pantothenate: step 4/5.</text>
</comment>
<dbReference type="SUPFAM" id="SSF52374">
    <property type="entry name" value="Nucleotidylyl transferase"/>
    <property type="match status" value="1"/>
</dbReference>
<reference evidence="12" key="1">
    <citation type="submission" date="2019-10" db="EMBL/GenBank/DDBJ databases">
        <title>Complete genome sequence of Corynebacterium urogenitalis DSM 108747, isolated from the genital tract of a cow.</title>
        <authorList>
            <person name="Ruckert C."/>
            <person name="Ballas P."/>
            <person name="Wagener K."/>
            <person name="Drillich M."/>
            <person name="Kaempfer P."/>
            <person name="Busse H.-J."/>
            <person name="Ehling-Schulz M."/>
        </authorList>
    </citation>
    <scope>NUCLEOTIDE SEQUENCE [LARGE SCALE GENOMIC DNA]</scope>
    <source>
        <strain evidence="12">LMM 1652</strain>
    </source>
</reference>
<evidence type="ECO:0000256" key="1">
    <source>
        <dbReference type="ARBA" id="ARBA00022490"/>
    </source>
</evidence>
<keyword evidence="5 9" id="KW-0067">ATP-binding</keyword>
<name>A0A5J6Z6S5_9CORY</name>
<evidence type="ECO:0000256" key="7">
    <source>
        <dbReference type="ARBA" id="ARBA00022993"/>
    </source>
</evidence>
<feature type="domain" description="Cytidyltransferase-like" evidence="10">
    <location>
        <begin position="21"/>
        <end position="152"/>
    </location>
</feature>
<evidence type="ECO:0000256" key="2">
    <source>
        <dbReference type="ARBA" id="ARBA00022679"/>
    </source>
</evidence>
<dbReference type="PANTHER" id="PTHR21342:SF1">
    <property type="entry name" value="PHOSPHOPANTETHEINE ADENYLYLTRANSFERASE"/>
    <property type="match status" value="1"/>
</dbReference>